<dbReference type="AlphaFoldDB" id="A0A0B4WYU0"/>
<evidence type="ECO:0000313" key="1">
    <source>
        <dbReference type="EMBL" id="AJD40849.1"/>
    </source>
</evidence>
<organism evidence="1 2">
    <name type="scientific">Rhizobium gallicum bv. gallicum R602sp</name>
    <dbReference type="NCBI Taxonomy" id="1041138"/>
    <lineage>
        <taxon>Bacteria</taxon>
        <taxon>Pseudomonadati</taxon>
        <taxon>Pseudomonadota</taxon>
        <taxon>Alphaproteobacteria</taxon>
        <taxon>Hyphomicrobiales</taxon>
        <taxon>Rhizobiaceae</taxon>
        <taxon>Rhizobium/Agrobacterium group</taxon>
        <taxon>Rhizobium</taxon>
    </lineage>
</organism>
<accession>A0A0B4WYU0</accession>
<keyword evidence="2" id="KW-1185">Reference proteome</keyword>
<name>A0A0B4WYU0_9HYPH</name>
<protein>
    <submittedName>
        <fullName evidence="1">Uncharacterized protein</fullName>
    </submittedName>
</protein>
<evidence type="ECO:0000313" key="2">
    <source>
        <dbReference type="Proteomes" id="UP000031368"/>
    </source>
</evidence>
<dbReference type="EMBL" id="CP006877">
    <property type="protein sequence ID" value="AJD40849.1"/>
    <property type="molecule type" value="Genomic_DNA"/>
</dbReference>
<reference evidence="1 2" key="1">
    <citation type="submission" date="2013-11" db="EMBL/GenBank/DDBJ databases">
        <title>Complete genome sequence of Rhizobium gallicum bv. gallicum R602.</title>
        <authorList>
            <person name="Bustos P."/>
            <person name="Santamaria R.I."/>
            <person name="Lozano L."/>
            <person name="Acosta J.L."/>
            <person name="Ormeno-Orrillo E."/>
            <person name="Rogel M.A."/>
            <person name="Romero D."/>
            <person name="Cevallos M.A."/>
            <person name="Martinez-Romero E."/>
            <person name="Gonzalez V."/>
        </authorList>
    </citation>
    <scope>NUCLEOTIDE SEQUENCE [LARGE SCALE GENOMIC DNA]</scope>
    <source>
        <strain evidence="1 2">R602</strain>
    </source>
</reference>
<gene>
    <name evidence="1" type="ORF">RGR602_CH01497</name>
</gene>
<dbReference type="Proteomes" id="UP000031368">
    <property type="component" value="Chromosome"/>
</dbReference>
<dbReference type="HOGENOM" id="CLU_3084008_0_0_5"/>
<dbReference type="KEGG" id="rga:RGR602_CH01497"/>
<sequence length="52" mass="5824">MLCISLGKLPFLQPNTGSLPLSVSWIRARSLLSRRDRLRGRDVGTSMPCPNR</sequence>
<proteinExistence type="predicted"/>